<dbReference type="SUPFAM" id="SSF52540">
    <property type="entry name" value="P-loop containing nucleoside triphosphate hydrolases"/>
    <property type="match status" value="1"/>
</dbReference>
<organism evidence="6 7">
    <name type="scientific">Streptococcus anginosus</name>
    <dbReference type="NCBI Taxonomy" id="1328"/>
    <lineage>
        <taxon>Bacteria</taxon>
        <taxon>Bacillati</taxon>
        <taxon>Bacillota</taxon>
        <taxon>Bacilli</taxon>
        <taxon>Lactobacillales</taxon>
        <taxon>Streptococcaceae</taxon>
        <taxon>Streptococcus</taxon>
        <taxon>Streptococcus anginosus group</taxon>
    </lineage>
</organism>
<dbReference type="CDD" id="cd03264">
    <property type="entry name" value="ABC_drug_resistance_like"/>
    <property type="match status" value="1"/>
</dbReference>
<dbReference type="Gene3D" id="3.40.50.300">
    <property type="entry name" value="P-loop containing nucleotide triphosphate hydrolases"/>
    <property type="match status" value="1"/>
</dbReference>
<dbReference type="Proteomes" id="UP000238573">
    <property type="component" value="Unassembled WGS sequence"/>
</dbReference>
<evidence type="ECO:0000313" key="7">
    <source>
        <dbReference type="Proteomes" id="UP000238573"/>
    </source>
</evidence>
<dbReference type="InterPro" id="IPR003439">
    <property type="entry name" value="ABC_transporter-like_ATP-bd"/>
</dbReference>
<evidence type="ECO:0000313" key="6">
    <source>
        <dbReference type="EMBL" id="PRT69406.1"/>
    </source>
</evidence>
<comment type="caution">
    <text evidence="6">The sequence shown here is derived from an EMBL/GenBank/DDBJ whole genome shotgun (WGS) entry which is preliminary data.</text>
</comment>
<dbReference type="EMBL" id="PVSZ01000016">
    <property type="protein sequence ID" value="PRT69406.1"/>
    <property type="molecule type" value="Genomic_DNA"/>
</dbReference>
<dbReference type="GO" id="GO:0016887">
    <property type="term" value="F:ATP hydrolysis activity"/>
    <property type="evidence" value="ECO:0007669"/>
    <property type="project" value="InterPro"/>
</dbReference>
<name>A0A2T0G061_STRAP</name>
<dbReference type="PANTHER" id="PTHR43335">
    <property type="entry name" value="ABC TRANSPORTER, ATP-BINDING PROTEIN"/>
    <property type="match status" value="1"/>
</dbReference>
<comment type="similarity">
    <text evidence="1">Belongs to the ABC transporter superfamily.</text>
</comment>
<keyword evidence="3" id="KW-0547">Nucleotide-binding</keyword>
<dbReference type="AlphaFoldDB" id="A0A2T0G061"/>
<accession>A0A2T0G061</accession>
<dbReference type="RefSeq" id="WP_106384644.1">
    <property type="nucleotide sequence ID" value="NZ_JBNEKT010000002.1"/>
</dbReference>
<proteinExistence type="inferred from homology"/>
<dbReference type="SMART" id="SM00382">
    <property type="entry name" value="AAA"/>
    <property type="match status" value="1"/>
</dbReference>
<dbReference type="InterPro" id="IPR017871">
    <property type="entry name" value="ABC_transporter-like_CS"/>
</dbReference>
<dbReference type="PANTHER" id="PTHR43335:SF2">
    <property type="entry name" value="ABC TRANSPORTER, ATP-BINDING PROTEIN"/>
    <property type="match status" value="1"/>
</dbReference>
<protein>
    <submittedName>
        <fullName evidence="6">ABC transporter</fullName>
    </submittedName>
</protein>
<sequence length="284" mass="32088">MLSIKNISKTYGEKNVLKDISCSLSEGVYGLLGANGSGKSTLLNIICKVISSDSGEVLWDNKPIVTEEFYALLGYLPQNFTYYPEFTGYEFMKYLSYLKGVPHREMNEQIRSLLRIVGLSEVKDKKISTYSGGMKQRLGIAQALINDPKILVLDEPTVGLDPQERVKFRNLISSLSTNKIVILSTHIVSDIESIAKYILLLKDGEFREVGSPQELISLVKNKVWEIPHAETEDLNIYNDYTIVNQRVSSNGTVLRIISDQKPTINAIKMEPSLEDLYLYYFRKG</sequence>
<evidence type="ECO:0000256" key="4">
    <source>
        <dbReference type="ARBA" id="ARBA00022840"/>
    </source>
</evidence>
<dbReference type="InterPro" id="IPR003593">
    <property type="entry name" value="AAA+_ATPase"/>
</dbReference>
<keyword evidence="4" id="KW-0067">ATP-binding</keyword>
<dbReference type="Pfam" id="PF00005">
    <property type="entry name" value="ABC_tran"/>
    <property type="match status" value="1"/>
</dbReference>
<evidence type="ECO:0000256" key="3">
    <source>
        <dbReference type="ARBA" id="ARBA00022741"/>
    </source>
</evidence>
<keyword evidence="2" id="KW-0813">Transport</keyword>
<evidence type="ECO:0000259" key="5">
    <source>
        <dbReference type="PROSITE" id="PS50893"/>
    </source>
</evidence>
<dbReference type="PROSITE" id="PS50893">
    <property type="entry name" value="ABC_TRANSPORTER_2"/>
    <property type="match status" value="1"/>
</dbReference>
<evidence type="ECO:0000256" key="2">
    <source>
        <dbReference type="ARBA" id="ARBA00022448"/>
    </source>
</evidence>
<dbReference type="PROSITE" id="PS00211">
    <property type="entry name" value="ABC_TRANSPORTER_1"/>
    <property type="match status" value="1"/>
</dbReference>
<dbReference type="InterPro" id="IPR027417">
    <property type="entry name" value="P-loop_NTPase"/>
</dbReference>
<reference evidence="6 7" key="1">
    <citation type="journal article" date="1993" name="J. Dent. Res.">
        <title>The isolation and characterization of milleri group streptococci from dental periapical abscesses.</title>
        <authorList>
            <person name="Fisher L.E."/>
            <person name="Russell R.R."/>
        </authorList>
    </citation>
    <scope>NUCLEOTIDE SEQUENCE [LARGE SCALE GENOMIC DNA]</scope>
    <source>
        <strain evidence="6 7">OUP21</strain>
    </source>
</reference>
<feature type="domain" description="ABC transporter" evidence="5">
    <location>
        <begin position="2"/>
        <end position="228"/>
    </location>
</feature>
<gene>
    <name evidence="6" type="ORF">C6A27_08440</name>
</gene>
<dbReference type="GO" id="GO:0005524">
    <property type="term" value="F:ATP binding"/>
    <property type="evidence" value="ECO:0007669"/>
    <property type="project" value="UniProtKB-KW"/>
</dbReference>
<evidence type="ECO:0000256" key="1">
    <source>
        <dbReference type="ARBA" id="ARBA00005417"/>
    </source>
</evidence>